<evidence type="ECO:0000313" key="2">
    <source>
        <dbReference type="Proteomes" id="UP000249458"/>
    </source>
</evidence>
<dbReference type="EMBL" id="MVJN01000004">
    <property type="protein sequence ID" value="RAP37010.1"/>
    <property type="molecule type" value="Genomic_DNA"/>
</dbReference>
<protein>
    <submittedName>
        <fullName evidence="1">Uncharacterized protein</fullName>
    </submittedName>
</protein>
<organism evidence="1 2">
    <name type="scientific">Legionella quinlivanii</name>
    <dbReference type="NCBI Taxonomy" id="45073"/>
    <lineage>
        <taxon>Bacteria</taxon>
        <taxon>Pseudomonadati</taxon>
        <taxon>Pseudomonadota</taxon>
        <taxon>Gammaproteobacteria</taxon>
        <taxon>Legionellales</taxon>
        <taxon>Legionellaceae</taxon>
        <taxon>Legionella</taxon>
    </lineage>
</organism>
<evidence type="ECO:0000313" key="1">
    <source>
        <dbReference type="EMBL" id="RAP37010.1"/>
    </source>
</evidence>
<name>A0A364LK93_9GAMM</name>
<dbReference type="Proteomes" id="UP000249458">
    <property type="component" value="Unassembled WGS sequence"/>
</dbReference>
<dbReference type="RefSeq" id="WP_112219123.1">
    <property type="nucleotide sequence ID" value="NZ_MVJN01000004.1"/>
</dbReference>
<sequence>MKAKYPKIKLSSVLKPELLAVIKNHDPVYNELIEYQFGGKNKNIYNALSDILRNRSLHDNINQFVEAILLNDITGLFITEEELPGH</sequence>
<proteinExistence type="predicted"/>
<reference evidence="1 2" key="1">
    <citation type="submission" date="2017-02" db="EMBL/GenBank/DDBJ databases">
        <title>Legionella quilivanii strain from human: case report and whole genome sequencing analysis.</title>
        <authorList>
            <person name="Lalancette C."/>
            <person name="Leduc J.-M."/>
            <person name="Levesque S."/>
            <person name="Fournier E."/>
            <person name="Saoud J."/>
            <person name="Faucher S.P."/>
            <person name="Bernard K."/>
            <person name="Martineau C."/>
            <person name="Longtin J."/>
        </authorList>
    </citation>
    <scope>NUCLEOTIDE SEQUENCE [LARGE SCALE GENOMIC DNA]</scope>
    <source>
        <strain evidence="1 2">ID143958</strain>
    </source>
</reference>
<gene>
    <name evidence="1" type="ORF">B1207_06160</name>
</gene>
<accession>A0A364LK93</accession>
<dbReference type="AlphaFoldDB" id="A0A364LK93"/>
<comment type="caution">
    <text evidence="1">The sequence shown here is derived from an EMBL/GenBank/DDBJ whole genome shotgun (WGS) entry which is preliminary data.</text>
</comment>